<evidence type="ECO:0000313" key="12">
    <source>
        <dbReference type="Proteomes" id="UP000321926"/>
    </source>
</evidence>
<keyword evidence="5" id="KW-0574">Periplasm</keyword>
<feature type="binding site" description="covalent" evidence="8">
    <location>
        <position position="222"/>
    </location>
    <ligand>
        <name>heme c</name>
        <dbReference type="ChEBI" id="CHEBI:61717"/>
        <label>2</label>
    </ligand>
</feature>
<comment type="PTM">
    <text evidence="8">Binds 2 heme groups per subunit.</text>
</comment>
<evidence type="ECO:0000256" key="9">
    <source>
        <dbReference type="PIRSR" id="PIRSR000294-2"/>
    </source>
</evidence>
<evidence type="ECO:0000256" key="7">
    <source>
        <dbReference type="ARBA" id="ARBA00023004"/>
    </source>
</evidence>
<dbReference type="GO" id="GO:0046872">
    <property type="term" value="F:metal ion binding"/>
    <property type="evidence" value="ECO:0007669"/>
    <property type="project" value="UniProtKB-KW"/>
</dbReference>
<proteinExistence type="predicted"/>
<feature type="binding site" description="axial binding residue" evidence="9">
    <location>
        <position position="226"/>
    </location>
    <ligand>
        <name>heme c</name>
        <dbReference type="ChEBI" id="CHEBI:61717"/>
        <label>2</label>
    </ligand>
    <ligandPart>
        <name>Fe</name>
        <dbReference type="ChEBI" id="CHEBI:18248"/>
    </ligandPart>
</feature>
<comment type="caution">
    <text evidence="11">The sequence shown here is derived from an EMBL/GenBank/DDBJ whole genome shotgun (WGS) entry which is preliminary data.</text>
</comment>
<dbReference type="InterPro" id="IPR004852">
    <property type="entry name" value="Di-haem_cyt_c_peroxidsae"/>
</dbReference>
<reference evidence="11 12" key="1">
    <citation type="submission" date="2019-08" db="EMBL/GenBank/DDBJ databases">
        <authorList>
            <person name="Shi S."/>
        </authorList>
    </citation>
    <scope>NUCLEOTIDE SEQUENCE [LARGE SCALE GENOMIC DNA]</scope>
    <source>
        <strain evidence="11 12">GY10130</strain>
    </source>
</reference>
<dbReference type="AlphaFoldDB" id="A0A5C8K7D5"/>
<evidence type="ECO:0000256" key="2">
    <source>
        <dbReference type="ARBA" id="ARBA00022617"/>
    </source>
</evidence>
<evidence type="ECO:0000256" key="5">
    <source>
        <dbReference type="ARBA" id="ARBA00022764"/>
    </source>
</evidence>
<comment type="subcellular location">
    <subcellularLocation>
        <location evidence="1">Periplasm</location>
    </subcellularLocation>
</comment>
<feature type="domain" description="Cytochrome c" evidence="10">
    <location>
        <begin position="209"/>
        <end position="342"/>
    </location>
</feature>
<dbReference type="GO" id="GO:0042597">
    <property type="term" value="C:periplasmic space"/>
    <property type="evidence" value="ECO:0007669"/>
    <property type="project" value="UniProtKB-SubCell"/>
</dbReference>
<dbReference type="PIRSF" id="PIRSF000294">
    <property type="entry name" value="Cytochrome-c_peroxidase"/>
    <property type="match status" value="1"/>
</dbReference>
<dbReference type="Gene3D" id="1.10.760.10">
    <property type="entry name" value="Cytochrome c-like domain"/>
    <property type="match status" value="2"/>
</dbReference>
<keyword evidence="3 9" id="KW-0479">Metal-binding</keyword>
<feature type="binding site" description="covalent" evidence="8">
    <location>
        <position position="225"/>
    </location>
    <ligand>
        <name>heme c</name>
        <dbReference type="ChEBI" id="CHEBI:61717"/>
        <label>2</label>
    </ligand>
</feature>
<feature type="binding site" description="covalent" evidence="8">
    <location>
        <position position="81"/>
    </location>
    <ligand>
        <name>heme c</name>
        <dbReference type="ChEBI" id="CHEBI:61717"/>
        <label>1</label>
    </ligand>
</feature>
<dbReference type="PROSITE" id="PS51007">
    <property type="entry name" value="CYTC"/>
    <property type="match status" value="1"/>
</dbReference>
<dbReference type="EMBL" id="VRTY01000031">
    <property type="protein sequence ID" value="TXK46936.1"/>
    <property type="molecule type" value="Genomic_DNA"/>
</dbReference>
<organism evidence="11 12">
    <name type="scientific">Pontibacter qinzhouensis</name>
    <dbReference type="NCBI Taxonomy" id="2603253"/>
    <lineage>
        <taxon>Bacteria</taxon>
        <taxon>Pseudomonadati</taxon>
        <taxon>Bacteroidota</taxon>
        <taxon>Cytophagia</taxon>
        <taxon>Cytophagales</taxon>
        <taxon>Hymenobacteraceae</taxon>
        <taxon>Pontibacter</taxon>
    </lineage>
</organism>
<dbReference type="GO" id="GO:0009055">
    <property type="term" value="F:electron transfer activity"/>
    <property type="evidence" value="ECO:0007669"/>
    <property type="project" value="InterPro"/>
</dbReference>
<dbReference type="InterPro" id="IPR036909">
    <property type="entry name" value="Cyt_c-like_dom_sf"/>
</dbReference>
<evidence type="ECO:0000259" key="10">
    <source>
        <dbReference type="PROSITE" id="PS51007"/>
    </source>
</evidence>
<dbReference type="GO" id="GO:0020037">
    <property type="term" value="F:heme binding"/>
    <property type="evidence" value="ECO:0007669"/>
    <property type="project" value="InterPro"/>
</dbReference>
<evidence type="ECO:0000256" key="1">
    <source>
        <dbReference type="ARBA" id="ARBA00004418"/>
    </source>
</evidence>
<feature type="binding site" description="axial binding residue" evidence="9">
    <location>
        <position position="82"/>
    </location>
    <ligand>
        <name>heme c</name>
        <dbReference type="ChEBI" id="CHEBI:61717"/>
        <label>1</label>
    </ligand>
    <ligandPart>
        <name>Fe</name>
        <dbReference type="ChEBI" id="CHEBI:18248"/>
    </ligandPart>
</feature>
<name>A0A5C8K7D5_9BACT</name>
<keyword evidence="2 8" id="KW-0349">Heme</keyword>
<evidence type="ECO:0000256" key="8">
    <source>
        <dbReference type="PIRSR" id="PIRSR000294-1"/>
    </source>
</evidence>
<comment type="cofactor">
    <cofactor evidence="8">
        <name>heme</name>
        <dbReference type="ChEBI" id="CHEBI:30413"/>
    </cofactor>
    <text evidence="8">Binds 2 heme groups.</text>
</comment>
<evidence type="ECO:0000256" key="3">
    <source>
        <dbReference type="ARBA" id="ARBA00022723"/>
    </source>
</evidence>
<dbReference type="PANTHER" id="PTHR30600">
    <property type="entry name" value="CYTOCHROME C PEROXIDASE-RELATED"/>
    <property type="match status" value="1"/>
</dbReference>
<keyword evidence="4" id="KW-0732">Signal</keyword>
<dbReference type="OrthoDB" id="9805202at2"/>
<keyword evidence="11" id="KW-0575">Peroxidase</keyword>
<dbReference type="InterPro" id="IPR009056">
    <property type="entry name" value="Cyt_c-like_dom"/>
</dbReference>
<evidence type="ECO:0000313" key="11">
    <source>
        <dbReference type="EMBL" id="TXK46936.1"/>
    </source>
</evidence>
<gene>
    <name evidence="11" type="ORF">FVR03_09960</name>
</gene>
<sequence>MSVGSIGKWLWVALLLVACTPQQEPEEQVRAKRYDLQVPANFPLPEYSAYNPLSEEGVELGRMLFYDKRLSGNNQLSCASCHHQELAFTDGHSSSKRGATGEQLLRHSPGLANMAWMEGLFWDGGSKNLESQAFGPITAPDEMNQNLQELVSELQAVPAYVDKFREVFNDDIKSAYIGRALAQFQRTLVSANSRYDKYMRQEPGGQLSDLELQGLHVVEQKCGSCHTAPLFTDNHYHNNGLDSDFSRDDFERIYQGRFRITHNPADVGKFKTPTLRNILLTAPYMHDGRFKTIEEVLEHYTKGVQQSPTLDAAFKNTATRETGLTLTPSEKKAILAFLETLTDDEFIQDKKFASPFVD</sequence>
<keyword evidence="6" id="KW-0560">Oxidoreductase</keyword>
<dbReference type="Pfam" id="PF03150">
    <property type="entry name" value="CCP_MauG"/>
    <property type="match status" value="1"/>
</dbReference>
<feature type="binding site" description="covalent" evidence="8">
    <location>
        <position position="78"/>
    </location>
    <ligand>
        <name>heme c</name>
        <dbReference type="ChEBI" id="CHEBI:61717"/>
        <label>1</label>
    </ligand>
</feature>
<keyword evidence="12" id="KW-1185">Reference proteome</keyword>
<dbReference type="InterPro" id="IPR051395">
    <property type="entry name" value="Cytochrome_c_Peroxidase/MauG"/>
</dbReference>
<accession>A0A5C8K7D5</accession>
<dbReference type="Proteomes" id="UP000321926">
    <property type="component" value="Unassembled WGS sequence"/>
</dbReference>
<dbReference type="PANTHER" id="PTHR30600:SF10">
    <property type="entry name" value="BLL6722 PROTEIN"/>
    <property type="match status" value="1"/>
</dbReference>
<keyword evidence="7 9" id="KW-0408">Iron</keyword>
<dbReference type="InterPro" id="IPR026259">
    <property type="entry name" value="MauG/Cytc_peroxidase"/>
</dbReference>
<dbReference type="SUPFAM" id="SSF46626">
    <property type="entry name" value="Cytochrome c"/>
    <property type="match status" value="2"/>
</dbReference>
<dbReference type="GO" id="GO:0004130">
    <property type="term" value="F:cytochrome-c peroxidase activity"/>
    <property type="evidence" value="ECO:0007669"/>
    <property type="project" value="TreeGrafter"/>
</dbReference>
<dbReference type="RefSeq" id="WP_147921600.1">
    <property type="nucleotide sequence ID" value="NZ_VRTY01000031.1"/>
</dbReference>
<evidence type="ECO:0000256" key="4">
    <source>
        <dbReference type="ARBA" id="ARBA00022729"/>
    </source>
</evidence>
<evidence type="ECO:0000256" key="6">
    <source>
        <dbReference type="ARBA" id="ARBA00023002"/>
    </source>
</evidence>
<protein>
    <submittedName>
        <fullName evidence="11">Cytochrome-c peroxidase</fullName>
    </submittedName>
</protein>